<name>A0AAD7G8H8_MYCRO</name>
<dbReference type="Proteomes" id="UP001221757">
    <property type="component" value="Unassembled WGS sequence"/>
</dbReference>
<evidence type="ECO:0000313" key="2">
    <source>
        <dbReference type="Proteomes" id="UP001221757"/>
    </source>
</evidence>
<reference evidence="1" key="1">
    <citation type="submission" date="2023-03" db="EMBL/GenBank/DDBJ databases">
        <title>Massive genome expansion in bonnet fungi (Mycena s.s.) driven by repeated elements and novel gene families across ecological guilds.</title>
        <authorList>
            <consortium name="Lawrence Berkeley National Laboratory"/>
            <person name="Harder C.B."/>
            <person name="Miyauchi S."/>
            <person name="Viragh M."/>
            <person name="Kuo A."/>
            <person name="Thoen E."/>
            <person name="Andreopoulos B."/>
            <person name="Lu D."/>
            <person name="Skrede I."/>
            <person name="Drula E."/>
            <person name="Henrissat B."/>
            <person name="Morin E."/>
            <person name="Kohler A."/>
            <person name="Barry K."/>
            <person name="LaButti K."/>
            <person name="Morin E."/>
            <person name="Salamov A."/>
            <person name="Lipzen A."/>
            <person name="Mereny Z."/>
            <person name="Hegedus B."/>
            <person name="Baldrian P."/>
            <person name="Stursova M."/>
            <person name="Weitz H."/>
            <person name="Taylor A."/>
            <person name="Grigoriev I.V."/>
            <person name="Nagy L.G."/>
            <person name="Martin F."/>
            <person name="Kauserud H."/>
        </authorList>
    </citation>
    <scope>NUCLEOTIDE SEQUENCE</scope>
    <source>
        <strain evidence="1">CBHHK067</strain>
    </source>
</reference>
<dbReference type="AlphaFoldDB" id="A0AAD7G8H8"/>
<dbReference type="EMBL" id="JARKIE010000211">
    <property type="protein sequence ID" value="KAJ7666322.1"/>
    <property type="molecule type" value="Genomic_DNA"/>
</dbReference>
<organism evidence="1 2">
    <name type="scientific">Mycena rosella</name>
    <name type="common">Pink bonnet</name>
    <name type="synonym">Agaricus rosellus</name>
    <dbReference type="NCBI Taxonomy" id="1033263"/>
    <lineage>
        <taxon>Eukaryota</taxon>
        <taxon>Fungi</taxon>
        <taxon>Dikarya</taxon>
        <taxon>Basidiomycota</taxon>
        <taxon>Agaricomycotina</taxon>
        <taxon>Agaricomycetes</taxon>
        <taxon>Agaricomycetidae</taxon>
        <taxon>Agaricales</taxon>
        <taxon>Marasmiineae</taxon>
        <taxon>Mycenaceae</taxon>
        <taxon>Mycena</taxon>
    </lineage>
</organism>
<protein>
    <submittedName>
        <fullName evidence="1">Uncharacterized protein</fullName>
    </submittedName>
</protein>
<gene>
    <name evidence="1" type="ORF">B0H17DRAFT_1143203</name>
</gene>
<sequence>MKSKNENPALHVRHDETRQTVFSSGLQGLYPGRQLQHWRDLRKAERSRKGYGTVIFGEVGNNRGFQPRAAFSFFYYQRGQSRFPRELRRIFNFYMGGASITQLEASKFGETSSSQYPALVNPPPPAVAASWILQSSERPLLDHMLHTLCTALLRHIAGTTCLPEIVGVCFP</sequence>
<comment type="caution">
    <text evidence="1">The sequence shown here is derived from an EMBL/GenBank/DDBJ whole genome shotgun (WGS) entry which is preliminary data.</text>
</comment>
<evidence type="ECO:0000313" key="1">
    <source>
        <dbReference type="EMBL" id="KAJ7666322.1"/>
    </source>
</evidence>
<keyword evidence="2" id="KW-1185">Reference proteome</keyword>
<accession>A0AAD7G8H8</accession>
<proteinExistence type="predicted"/>